<feature type="domain" description="Calcium uniporter protein C-terminal" evidence="16">
    <location>
        <begin position="100"/>
        <end position="302"/>
    </location>
</feature>
<keyword evidence="3 15" id="KW-0813">Transport</keyword>
<evidence type="ECO:0000256" key="1">
    <source>
        <dbReference type="ARBA" id="ARBA00004448"/>
    </source>
</evidence>
<keyword evidence="12 15" id="KW-0472">Membrane</keyword>
<organism evidence="17 18">
    <name type="scientific">Sinanodonta woodiana</name>
    <name type="common">Chinese pond mussel</name>
    <name type="synonym">Anodonta woodiana</name>
    <dbReference type="NCBI Taxonomy" id="1069815"/>
    <lineage>
        <taxon>Eukaryota</taxon>
        <taxon>Metazoa</taxon>
        <taxon>Spiralia</taxon>
        <taxon>Lophotrochozoa</taxon>
        <taxon>Mollusca</taxon>
        <taxon>Bivalvia</taxon>
        <taxon>Autobranchia</taxon>
        <taxon>Heteroconchia</taxon>
        <taxon>Palaeoheterodonta</taxon>
        <taxon>Unionida</taxon>
        <taxon>Unionoidea</taxon>
        <taxon>Unionidae</taxon>
        <taxon>Unioninae</taxon>
        <taxon>Sinanodonta</taxon>
    </lineage>
</organism>
<dbReference type="PANTHER" id="PTHR13462:SF10">
    <property type="entry name" value="CALCIUM UNIPORTER PROTEIN, MITOCHONDRIAL"/>
    <property type="match status" value="1"/>
</dbReference>
<evidence type="ECO:0000256" key="13">
    <source>
        <dbReference type="ARBA" id="ARBA00023303"/>
    </source>
</evidence>
<dbReference type="GO" id="GO:0036444">
    <property type="term" value="P:calcium import into the mitochondrion"/>
    <property type="evidence" value="ECO:0007669"/>
    <property type="project" value="UniProtKB-ARBA"/>
</dbReference>
<dbReference type="GO" id="GO:0005262">
    <property type="term" value="F:calcium channel activity"/>
    <property type="evidence" value="ECO:0007669"/>
    <property type="project" value="UniProtKB-UniRule"/>
</dbReference>
<dbReference type="PANTHER" id="PTHR13462">
    <property type="entry name" value="CALCIUM UNIPORTER PROTEIN, MITOCHONDRIAL"/>
    <property type="match status" value="1"/>
</dbReference>
<feature type="transmembrane region" description="Helical" evidence="15">
    <location>
        <begin position="216"/>
        <end position="236"/>
    </location>
</feature>
<keyword evidence="18" id="KW-1185">Reference proteome</keyword>
<evidence type="ECO:0000256" key="12">
    <source>
        <dbReference type="ARBA" id="ARBA00023136"/>
    </source>
</evidence>
<dbReference type="InterPro" id="IPR039055">
    <property type="entry name" value="MCU_fam"/>
</dbReference>
<comment type="function">
    <text evidence="15">Mitochondrial inner membrane calcium uniporter that mediates calcium uptake into mitochondria. Mitochondrial calcium homeostasis plays key roles in cellular physiology and regulates cell bioenergetics, cytoplasmic calcium signals and activation of cell death pathways.</text>
</comment>
<evidence type="ECO:0000256" key="15">
    <source>
        <dbReference type="RuleBase" id="RU367035"/>
    </source>
</evidence>
<evidence type="ECO:0000256" key="14">
    <source>
        <dbReference type="ARBA" id="ARBA00036634"/>
    </source>
</evidence>
<keyword evidence="4 15" id="KW-0109">Calcium transport</keyword>
<keyword evidence="8 15" id="KW-0106">Calcium</keyword>
<evidence type="ECO:0000313" key="18">
    <source>
        <dbReference type="Proteomes" id="UP001634394"/>
    </source>
</evidence>
<protein>
    <recommendedName>
        <fullName evidence="15">Calcium uniporter protein</fullName>
    </recommendedName>
</protein>
<feature type="transmembrane region" description="Helical" evidence="15">
    <location>
        <begin position="248"/>
        <end position="266"/>
    </location>
</feature>
<comment type="similarity">
    <text evidence="2 15">Belongs to the MCU (TC 1.A.77) family.</text>
</comment>
<evidence type="ECO:0000256" key="5">
    <source>
        <dbReference type="ARBA" id="ARBA00022673"/>
    </source>
</evidence>
<evidence type="ECO:0000259" key="16">
    <source>
        <dbReference type="Pfam" id="PF04678"/>
    </source>
</evidence>
<keyword evidence="13 15" id="KW-0407">Ion channel</keyword>
<evidence type="ECO:0000256" key="10">
    <source>
        <dbReference type="ARBA" id="ARBA00023065"/>
    </source>
</evidence>
<dbReference type="GO" id="GO:0051560">
    <property type="term" value="P:mitochondrial calcium ion homeostasis"/>
    <property type="evidence" value="ECO:0007669"/>
    <property type="project" value="UniProtKB-UniRule"/>
</dbReference>
<evidence type="ECO:0000256" key="9">
    <source>
        <dbReference type="ARBA" id="ARBA00022989"/>
    </source>
</evidence>
<keyword evidence="11 15" id="KW-0496">Mitochondrion</keyword>
<name>A0ABD3WNZ2_SINWO</name>
<sequence>MASKSLHCFIRSTVAELVQSYKTGFTPIKRQILVAKFLRSSFPSSFYCTSVKNTSDAFVQYQNGLPVFIVPLPSRQEKCEFTLKPIGHTVRDLIKFLHEEDGGIDRAAVYTEDGNRISGSTSIDVLLRSNFRLVINQQKYDIAPPTTGTPEKEIEQDLSDVKRLVGGLYAKLNVEQYQRQQEQRLLAELESLQVQIAPLEKVKLELEIWSRKRSVYCSWLGLGAMGIQFGLLARLTWWEYSWDIMEPVTYFVTYGTTMAMYAYFVLSKQEYSFPDVFDRIFLKLFYKGAKKTKLDVEQYNQLKNAISDKQYQLRRLQDPLQIHLPIQELPKFLE</sequence>
<evidence type="ECO:0000256" key="7">
    <source>
        <dbReference type="ARBA" id="ARBA00022792"/>
    </source>
</evidence>
<keyword evidence="9 15" id="KW-1133">Transmembrane helix</keyword>
<comment type="caution">
    <text evidence="17">The sequence shown here is derived from an EMBL/GenBank/DDBJ whole genome shotgun (WGS) entry which is preliminary data.</text>
</comment>
<keyword evidence="6 15" id="KW-0812">Transmembrane</keyword>
<gene>
    <name evidence="17" type="ORF">ACJMK2_033627</name>
</gene>
<dbReference type="InterPro" id="IPR006769">
    <property type="entry name" value="MCU_C"/>
</dbReference>
<proteinExistence type="inferred from homology"/>
<comment type="domain">
    <text evidence="15">The selectivity filter, in which calcium ions are arranged in single file, is composed of two acidic rings separated by one helical turn along the central axis of the channel pore.</text>
</comment>
<dbReference type="AlphaFoldDB" id="A0ABD3WNZ2"/>
<keyword evidence="10 15" id="KW-0406">Ion transport</keyword>
<reference evidence="17 18" key="1">
    <citation type="submission" date="2024-11" db="EMBL/GenBank/DDBJ databases">
        <title>Chromosome-level genome assembly of the freshwater bivalve Anodonta woodiana.</title>
        <authorList>
            <person name="Chen X."/>
        </authorList>
    </citation>
    <scope>NUCLEOTIDE SEQUENCE [LARGE SCALE GENOMIC DNA]</scope>
    <source>
        <strain evidence="17">MN2024</strain>
        <tissue evidence="17">Gills</tissue>
    </source>
</reference>
<dbReference type="GO" id="GO:0015292">
    <property type="term" value="F:uniporter activity"/>
    <property type="evidence" value="ECO:0007669"/>
    <property type="project" value="UniProtKB-UniRule"/>
</dbReference>
<comment type="subcellular location">
    <subcellularLocation>
        <location evidence="1 15">Mitochondrion inner membrane</location>
        <topology evidence="1 15">Multi-pass membrane protein</topology>
    </subcellularLocation>
</comment>
<comment type="catalytic activity">
    <reaction evidence="14">
        <text>Ca(2+)(in) = Ca(2+)(out)</text>
        <dbReference type="Rhea" id="RHEA:29671"/>
        <dbReference type="ChEBI" id="CHEBI:29108"/>
    </reaction>
</comment>
<dbReference type="Pfam" id="PF04678">
    <property type="entry name" value="MCU"/>
    <property type="match status" value="1"/>
</dbReference>
<keyword evidence="5 15" id="KW-0107">Calcium channel</keyword>
<evidence type="ECO:0000313" key="17">
    <source>
        <dbReference type="EMBL" id="KAL3875699.1"/>
    </source>
</evidence>
<dbReference type="GO" id="GO:0005743">
    <property type="term" value="C:mitochondrial inner membrane"/>
    <property type="evidence" value="ECO:0007669"/>
    <property type="project" value="UniProtKB-SubCell"/>
</dbReference>
<evidence type="ECO:0000256" key="6">
    <source>
        <dbReference type="ARBA" id="ARBA00022692"/>
    </source>
</evidence>
<evidence type="ECO:0000256" key="3">
    <source>
        <dbReference type="ARBA" id="ARBA00022448"/>
    </source>
</evidence>
<keyword evidence="7 15" id="KW-0999">Mitochondrion inner membrane</keyword>
<dbReference type="Proteomes" id="UP001634394">
    <property type="component" value="Unassembled WGS sequence"/>
</dbReference>
<evidence type="ECO:0000256" key="4">
    <source>
        <dbReference type="ARBA" id="ARBA00022568"/>
    </source>
</evidence>
<evidence type="ECO:0000256" key="8">
    <source>
        <dbReference type="ARBA" id="ARBA00022837"/>
    </source>
</evidence>
<dbReference type="EMBL" id="JBJQND010000005">
    <property type="protein sequence ID" value="KAL3875699.1"/>
    <property type="molecule type" value="Genomic_DNA"/>
</dbReference>
<accession>A0ABD3WNZ2</accession>
<evidence type="ECO:0000256" key="11">
    <source>
        <dbReference type="ARBA" id="ARBA00023128"/>
    </source>
</evidence>
<evidence type="ECO:0000256" key="2">
    <source>
        <dbReference type="ARBA" id="ARBA00005653"/>
    </source>
</evidence>